<evidence type="ECO:0008006" key="3">
    <source>
        <dbReference type="Google" id="ProtNLM"/>
    </source>
</evidence>
<dbReference type="AlphaFoldDB" id="A0A8T3E0D2"/>
<dbReference type="EMBL" id="JAERUA010000004">
    <property type="protein sequence ID" value="KAI1901077.1"/>
    <property type="molecule type" value="Genomic_DNA"/>
</dbReference>
<dbReference type="Pfam" id="PF05742">
    <property type="entry name" value="TANGO2"/>
    <property type="match status" value="1"/>
</dbReference>
<proteinExistence type="predicted"/>
<comment type="caution">
    <text evidence="1">The sequence shown here is derived from an EMBL/GenBank/DDBJ whole genome shotgun (WGS) entry which is preliminary data.</text>
</comment>
<evidence type="ECO:0000313" key="1">
    <source>
        <dbReference type="EMBL" id="KAI1901077.1"/>
    </source>
</evidence>
<dbReference type="GO" id="GO:0007030">
    <property type="term" value="P:Golgi organization"/>
    <property type="evidence" value="ECO:0007669"/>
    <property type="project" value="TreeGrafter"/>
</dbReference>
<dbReference type="Proteomes" id="UP000829720">
    <property type="component" value="Unassembled WGS sequence"/>
</dbReference>
<organism evidence="1 2">
    <name type="scientific">Albula goreensis</name>
    <dbReference type="NCBI Taxonomy" id="1534307"/>
    <lineage>
        <taxon>Eukaryota</taxon>
        <taxon>Metazoa</taxon>
        <taxon>Chordata</taxon>
        <taxon>Craniata</taxon>
        <taxon>Vertebrata</taxon>
        <taxon>Euteleostomi</taxon>
        <taxon>Actinopterygii</taxon>
        <taxon>Neopterygii</taxon>
        <taxon>Teleostei</taxon>
        <taxon>Albuliformes</taxon>
        <taxon>Albulidae</taxon>
        <taxon>Albula</taxon>
    </lineage>
</organism>
<name>A0A8T3E0D2_9TELE</name>
<keyword evidence="2" id="KW-1185">Reference proteome</keyword>
<reference evidence="1" key="1">
    <citation type="submission" date="2021-01" db="EMBL/GenBank/DDBJ databases">
        <authorList>
            <person name="Zahm M."/>
            <person name="Roques C."/>
            <person name="Cabau C."/>
            <person name="Klopp C."/>
            <person name="Donnadieu C."/>
            <person name="Jouanno E."/>
            <person name="Lampietro C."/>
            <person name="Louis A."/>
            <person name="Herpin A."/>
            <person name="Echchiki A."/>
            <person name="Berthelot C."/>
            <person name="Parey E."/>
            <person name="Roest-Crollius H."/>
            <person name="Braasch I."/>
            <person name="Postlethwait J."/>
            <person name="Bobe J."/>
            <person name="Montfort J."/>
            <person name="Bouchez O."/>
            <person name="Begum T."/>
            <person name="Mejri S."/>
            <person name="Adams A."/>
            <person name="Chen W.-J."/>
            <person name="Guiguen Y."/>
        </authorList>
    </citation>
    <scope>NUCLEOTIDE SEQUENCE</scope>
    <source>
        <tissue evidence="1">Blood</tissue>
    </source>
</reference>
<sequence>MCIIFFKFDPRPASKNAYRLILAANRDEFYNRPSKAADFWGSSNEILSGLDLEEGKEGGSWLGISKRGRLVALTNYLEGRANPDAQGRGFLVSNFLTENIDSYSYLRKVSAEGHLYNGFNLLTAEFKAKEDMVCYYGNKGNSEPINLKPAGIYGLSNSLLETPWRKLQHGKSLFTSVVSRNLPSEGLVQELLHILNNEELHTPDPAQEGQGEGYSKLMLQALSAVCVRAPGYGTRTNTVILIDAAGNVTFTERNMLNSDISQWSTQSFQFKLLD</sequence>
<accession>A0A8T3E0D2</accession>
<protein>
    <recommendedName>
        <fullName evidence="3">Transport and Golgi organization protein 2 homolog</fullName>
    </recommendedName>
</protein>
<dbReference type="InterPro" id="IPR008551">
    <property type="entry name" value="TANGO2"/>
</dbReference>
<dbReference type="GO" id="GO:0005794">
    <property type="term" value="C:Golgi apparatus"/>
    <property type="evidence" value="ECO:0007669"/>
    <property type="project" value="TreeGrafter"/>
</dbReference>
<dbReference type="PANTHER" id="PTHR17985">
    <property type="entry name" value="SER/THR-RICH PROTEIN T10 IN DGCR REGION"/>
    <property type="match status" value="1"/>
</dbReference>
<dbReference type="GO" id="GO:0009306">
    <property type="term" value="P:protein secretion"/>
    <property type="evidence" value="ECO:0007669"/>
    <property type="project" value="TreeGrafter"/>
</dbReference>
<evidence type="ECO:0000313" key="2">
    <source>
        <dbReference type="Proteomes" id="UP000829720"/>
    </source>
</evidence>
<dbReference type="OrthoDB" id="191601at2759"/>
<dbReference type="PANTHER" id="PTHR17985:SF8">
    <property type="entry name" value="TRANSPORT AND GOLGI ORGANIZATION PROTEIN 2 HOMOLOG"/>
    <property type="match status" value="1"/>
</dbReference>
<gene>
    <name evidence="1" type="ORF">AGOR_G00056420</name>
</gene>